<comment type="caution">
    <text evidence="3">The sequence shown here is derived from an EMBL/GenBank/DDBJ whole genome shotgun (WGS) entry which is preliminary data.</text>
</comment>
<feature type="region of interest" description="Disordered" evidence="2">
    <location>
        <begin position="155"/>
        <end position="186"/>
    </location>
</feature>
<comment type="similarity">
    <text evidence="1">Belongs to the asp23 family.</text>
</comment>
<accession>A0ABN2ZTU5</accession>
<evidence type="ECO:0000256" key="2">
    <source>
        <dbReference type="SAM" id="MobiDB-lite"/>
    </source>
</evidence>
<gene>
    <name evidence="3" type="ORF">GCM10009727_49550</name>
</gene>
<dbReference type="Pfam" id="PF03780">
    <property type="entry name" value="Asp23"/>
    <property type="match status" value="1"/>
</dbReference>
<evidence type="ECO:0000313" key="4">
    <source>
        <dbReference type="Proteomes" id="UP001501020"/>
    </source>
</evidence>
<name>A0ABN2ZTU5_9ACTN</name>
<evidence type="ECO:0000256" key="1">
    <source>
        <dbReference type="ARBA" id="ARBA00005721"/>
    </source>
</evidence>
<dbReference type="InterPro" id="IPR005531">
    <property type="entry name" value="Asp23"/>
</dbReference>
<feature type="region of interest" description="Disordered" evidence="2">
    <location>
        <begin position="1"/>
        <end position="62"/>
    </location>
</feature>
<evidence type="ECO:0000313" key="3">
    <source>
        <dbReference type="EMBL" id="GAA2147413.1"/>
    </source>
</evidence>
<feature type="compositionally biased region" description="Pro residues" evidence="2">
    <location>
        <begin position="32"/>
        <end position="45"/>
    </location>
</feature>
<dbReference type="Proteomes" id="UP001501020">
    <property type="component" value="Unassembled WGS sequence"/>
</dbReference>
<sequence>MSELDRGRAADGAEPHPGAGSMPFFPGASGRPVPPPLPAPPPGPSMAPSAGSSAGSSATATAAPPVEGRITIGDEIAEKVAVLAALDAGGVCALGSGVRVRRSGDAVTVDVGVVVEYGHVIRDVAAAVQAGVARMTGLMLGARVAAVNVSVEDVRRSPGAGSGEAGAGGAAPLPPTGTGPGTGHAL</sequence>
<feature type="compositionally biased region" description="Low complexity" evidence="2">
    <location>
        <begin position="46"/>
        <end position="62"/>
    </location>
</feature>
<reference evidence="3 4" key="1">
    <citation type="journal article" date="2019" name="Int. J. Syst. Evol. Microbiol.">
        <title>The Global Catalogue of Microorganisms (GCM) 10K type strain sequencing project: providing services to taxonomists for standard genome sequencing and annotation.</title>
        <authorList>
            <consortium name="The Broad Institute Genomics Platform"/>
            <consortium name="The Broad Institute Genome Sequencing Center for Infectious Disease"/>
            <person name="Wu L."/>
            <person name="Ma J."/>
        </authorList>
    </citation>
    <scope>NUCLEOTIDE SEQUENCE [LARGE SCALE GENOMIC DNA]</scope>
    <source>
        <strain evidence="3 4">JCM 13850</strain>
    </source>
</reference>
<proteinExistence type="inferred from homology"/>
<protein>
    <recommendedName>
        <fullName evidence="5">Asp23/Gls24 family envelope stress response protein</fullName>
    </recommendedName>
</protein>
<organism evidence="3 4">
    <name type="scientific">Actinomadura napierensis</name>
    <dbReference type="NCBI Taxonomy" id="267854"/>
    <lineage>
        <taxon>Bacteria</taxon>
        <taxon>Bacillati</taxon>
        <taxon>Actinomycetota</taxon>
        <taxon>Actinomycetes</taxon>
        <taxon>Streptosporangiales</taxon>
        <taxon>Thermomonosporaceae</taxon>
        <taxon>Actinomadura</taxon>
    </lineage>
</organism>
<dbReference type="PANTHER" id="PTHR34297:SF1">
    <property type="entry name" value="ASP23_GLS24 FAMILY ENVELOPE STRESS RESPONSE PROTEIN"/>
    <property type="match status" value="1"/>
</dbReference>
<feature type="compositionally biased region" description="Gly residues" evidence="2">
    <location>
        <begin position="160"/>
        <end position="169"/>
    </location>
</feature>
<evidence type="ECO:0008006" key="5">
    <source>
        <dbReference type="Google" id="ProtNLM"/>
    </source>
</evidence>
<dbReference type="RefSeq" id="WP_344271495.1">
    <property type="nucleotide sequence ID" value="NZ_BAAAMR010000046.1"/>
</dbReference>
<dbReference type="PANTHER" id="PTHR34297">
    <property type="entry name" value="HYPOTHETICAL CYTOSOLIC PROTEIN-RELATED"/>
    <property type="match status" value="1"/>
</dbReference>
<dbReference type="EMBL" id="BAAAMR010000046">
    <property type="protein sequence ID" value="GAA2147413.1"/>
    <property type="molecule type" value="Genomic_DNA"/>
</dbReference>
<keyword evidence="4" id="KW-1185">Reference proteome</keyword>
<feature type="compositionally biased region" description="Basic and acidic residues" evidence="2">
    <location>
        <begin position="1"/>
        <end position="14"/>
    </location>
</feature>